<dbReference type="RefSeq" id="WP_004744135.1">
    <property type="nucleotide sequence ID" value="NZ_AFWI01000101.1"/>
</dbReference>
<dbReference type="PATRIC" id="fig|1051646.9.peg.3143"/>
<protein>
    <submittedName>
        <fullName evidence="4">Zinc-dependent hydrolase</fullName>
    </submittedName>
    <submittedName>
        <fullName evidence="3">Zn-dependent hydrolase</fullName>
    </submittedName>
</protein>
<dbReference type="CDD" id="cd07724">
    <property type="entry name" value="POD-like_MBL-fold"/>
    <property type="match status" value="1"/>
</dbReference>
<dbReference type="InterPro" id="IPR036866">
    <property type="entry name" value="RibonucZ/Hydroxyglut_hydro"/>
</dbReference>
<dbReference type="GO" id="GO:0046872">
    <property type="term" value="F:metal ion binding"/>
    <property type="evidence" value="ECO:0007669"/>
    <property type="project" value="UniProtKB-KW"/>
</dbReference>
<evidence type="ECO:0000313" key="4">
    <source>
        <dbReference type="EMBL" id="EGU56982.1"/>
    </source>
</evidence>
<evidence type="ECO:0000256" key="1">
    <source>
        <dbReference type="ARBA" id="ARBA00022723"/>
    </source>
</evidence>
<organism evidence="3 6">
    <name type="scientific">Vibrio tubiashii ATCC 19109</name>
    <dbReference type="NCBI Taxonomy" id="1051646"/>
    <lineage>
        <taxon>Bacteria</taxon>
        <taxon>Pseudomonadati</taxon>
        <taxon>Pseudomonadota</taxon>
        <taxon>Gammaproteobacteria</taxon>
        <taxon>Vibrionales</taxon>
        <taxon>Vibrionaceae</taxon>
        <taxon>Vibrio</taxon>
        <taxon>Vibrio oreintalis group</taxon>
    </lineage>
</organism>
<dbReference type="AlphaFoldDB" id="F9T3Q2"/>
<dbReference type="KEGG" id="vtu:IX91_16160"/>
<dbReference type="eggNOG" id="COG0491">
    <property type="taxonomic scope" value="Bacteria"/>
</dbReference>
<dbReference type="GeneID" id="23446262"/>
<dbReference type="SMART" id="SM00849">
    <property type="entry name" value="Lactamase_B"/>
    <property type="match status" value="1"/>
</dbReference>
<evidence type="ECO:0000313" key="6">
    <source>
        <dbReference type="Proteomes" id="UP000030071"/>
    </source>
</evidence>
<dbReference type="Proteomes" id="UP000030071">
    <property type="component" value="Chromosome 2"/>
</dbReference>
<proteinExistence type="predicted"/>
<dbReference type="InterPro" id="IPR044528">
    <property type="entry name" value="POD-like_MBL-fold"/>
</dbReference>
<dbReference type="PANTHER" id="PTHR43084:SF1">
    <property type="entry name" value="PERSULFIDE DIOXYGENASE ETHE1, MITOCHONDRIAL"/>
    <property type="match status" value="1"/>
</dbReference>
<dbReference type="GO" id="GO:0016787">
    <property type="term" value="F:hydrolase activity"/>
    <property type="evidence" value="ECO:0007669"/>
    <property type="project" value="UniProtKB-KW"/>
</dbReference>
<dbReference type="GO" id="GO:0070813">
    <property type="term" value="P:hydrogen sulfide metabolic process"/>
    <property type="evidence" value="ECO:0007669"/>
    <property type="project" value="TreeGrafter"/>
</dbReference>
<dbReference type="Pfam" id="PF00753">
    <property type="entry name" value="Lactamase_B"/>
    <property type="match status" value="1"/>
</dbReference>
<dbReference type="EMBL" id="CP009355">
    <property type="protein sequence ID" value="AIW15632.1"/>
    <property type="molecule type" value="Genomic_DNA"/>
</dbReference>
<accession>F9T3Q2</accession>
<gene>
    <name evidence="3" type="ORF">IX91_16160</name>
    <name evidence="4" type="ORF">VITU9109_09422</name>
</gene>
<dbReference type="GO" id="GO:0006749">
    <property type="term" value="P:glutathione metabolic process"/>
    <property type="evidence" value="ECO:0007669"/>
    <property type="project" value="InterPro"/>
</dbReference>
<dbReference type="InterPro" id="IPR001279">
    <property type="entry name" value="Metallo-B-lactamas"/>
</dbReference>
<dbReference type="Proteomes" id="UP000003836">
    <property type="component" value="Unassembled WGS sequence"/>
</dbReference>
<dbReference type="PANTHER" id="PTHR43084">
    <property type="entry name" value="PERSULFIDE DIOXYGENASE ETHE1"/>
    <property type="match status" value="1"/>
</dbReference>
<feature type="domain" description="Metallo-beta-lactamase" evidence="2">
    <location>
        <begin position="15"/>
        <end position="198"/>
    </location>
</feature>
<reference evidence="4" key="1">
    <citation type="submission" date="2011-08" db="EMBL/GenBank/DDBJ databases">
        <authorList>
            <person name="Hoffman M."/>
            <person name="Strain E.A."/>
            <person name="Brown E."/>
            <person name="Allard M.W."/>
        </authorList>
    </citation>
    <scope>NUCLEOTIDE SEQUENCE</scope>
    <source>
        <strain evidence="4">ATCC 19109</strain>
    </source>
</reference>
<dbReference type="InterPro" id="IPR051682">
    <property type="entry name" value="Mito_Persulfide_Diox"/>
</dbReference>
<sequence length="264" mass="30096">MASQNIQHFFHPDSGTISYVVADQDTKEAIIIDPVANYDVKNDEISYESAQEIIDHIQLNQLHIVAILETHIHADHLSGSFYLSKELQAPIYVSEGVKEVYAQWKDELCLSELYHFEHYLLENEEMDFGNSHLEVIATPGHTQSDLTFKIGDALFVGDSLFFNGTGRADFPGGSAEKMFESIRKLYELKDSTEVYLCHDYPDKAENLHYKTTIGDEKHDNILVDENTSCQQFVDKREGRDHQLTPPKLLKPALEFNLTALHSLH</sequence>
<dbReference type="HOGENOM" id="CLU_030571_6_1_6"/>
<dbReference type="SUPFAM" id="SSF56281">
    <property type="entry name" value="Metallo-hydrolase/oxidoreductase"/>
    <property type="match status" value="1"/>
</dbReference>
<evidence type="ECO:0000259" key="2">
    <source>
        <dbReference type="SMART" id="SM00849"/>
    </source>
</evidence>
<dbReference type="STRING" id="1051646.IX91_16160"/>
<name>F9T3Q2_9VIBR</name>
<dbReference type="Gene3D" id="3.60.15.10">
    <property type="entry name" value="Ribonuclease Z/Hydroxyacylglutathione hydrolase-like"/>
    <property type="match status" value="1"/>
</dbReference>
<keyword evidence="3" id="KW-0378">Hydrolase</keyword>
<keyword evidence="5" id="KW-1185">Reference proteome</keyword>
<evidence type="ECO:0000313" key="5">
    <source>
        <dbReference type="Proteomes" id="UP000003836"/>
    </source>
</evidence>
<dbReference type="EMBL" id="AFWI01000101">
    <property type="protein sequence ID" value="EGU56982.1"/>
    <property type="molecule type" value="Genomic_DNA"/>
</dbReference>
<evidence type="ECO:0000313" key="3">
    <source>
        <dbReference type="EMBL" id="AIW15632.1"/>
    </source>
</evidence>
<keyword evidence="1" id="KW-0479">Metal-binding</keyword>
<dbReference type="GO" id="GO:0050313">
    <property type="term" value="F:sulfur dioxygenase activity"/>
    <property type="evidence" value="ECO:0007669"/>
    <property type="project" value="InterPro"/>
</dbReference>
<reference evidence="3 6" key="3">
    <citation type="submission" date="2014-08" db="EMBL/GenBank/DDBJ databases">
        <title>First Complete Genome Sequence of the Shellfish Pathogen Vibrio tubiashii.</title>
        <authorList>
            <person name="Richards G.P."/>
            <person name="Needleman D.S."/>
            <person name="Watson M.A."/>
            <person name="Bono J.L."/>
        </authorList>
    </citation>
    <scope>NUCLEOTIDE SEQUENCE [LARGE SCALE GENOMIC DNA]</scope>
    <source>
        <strain evidence="3 6">ATCC 19109</strain>
    </source>
</reference>
<reference evidence="4 5" key="2">
    <citation type="journal article" date="2012" name="Int. J. Syst. Evol. Microbiol.">
        <title>Vibrio caribbeanicus sp. nov., isolated from the marine sponge Scleritoderma cyanea.</title>
        <authorList>
            <person name="Hoffmann M."/>
            <person name="Monday S.R."/>
            <person name="Allard M.W."/>
            <person name="Strain E.A."/>
            <person name="Whittaker P."/>
            <person name="Naum M."/>
            <person name="McCarthy P.J."/>
            <person name="Lopez J.V."/>
            <person name="Fischer M."/>
            <person name="Brown E.W."/>
        </authorList>
    </citation>
    <scope>NUCLEOTIDE SEQUENCE [LARGE SCALE GENOMIC DNA]</scope>
    <source>
        <strain evidence="4 5">ATCC 19109</strain>
    </source>
</reference>